<protein>
    <recommendedName>
        <fullName evidence="7">D-lactate dehydrogenase (cytochrome)</fullName>
        <ecNumber evidence="7">1.1.2.4</ecNumber>
    </recommendedName>
</protein>
<dbReference type="EMBL" id="JBHRTR010000025">
    <property type="protein sequence ID" value="MFC3227850.1"/>
    <property type="molecule type" value="Genomic_DNA"/>
</dbReference>
<evidence type="ECO:0000256" key="7">
    <source>
        <dbReference type="ARBA" id="ARBA00038897"/>
    </source>
</evidence>
<dbReference type="InterPro" id="IPR016164">
    <property type="entry name" value="FAD-linked_Oxase-like_C"/>
</dbReference>
<name>A0ABV7L0E8_9PROT</name>
<dbReference type="PANTHER" id="PTHR11748:SF111">
    <property type="entry name" value="D-LACTATE DEHYDROGENASE, MITOCHONDRIAL-RELATED"/>
    <property type="match status" value="1"/>
</dbReference>
<evidence type="ECO:0000256" key="3">
    <source>
        <dbReference type="ARBA" id="ARBA00022630"/>
    </source>
</evidence>
<keyword evidence="10" id="KW-1185">Reference proteome</keyword>
<comment type="caution">
    <text evidence="9">The sequence shown here is derived from an EMBL/GenBank/DDBJ whole genome shotgun (WGS) entry which is preliminary data.</text>
</comment>
<dbReference type="RefSeq" id="WP_379900375.1">
    <property type="nucleotide sequence ID" value="NZ_JBHRTR010000025.1"/>
</dbReference>
<keyword evidence="4" id="KW-0274">FAD</keyword>
<dbReference type="Pfam" id="PF01565">
    <property type="entry name" value="FAD_binding_4"/>
    <property type="match status" value="1"/>
</dbReference>
<dbReference type="InterPro" id="IPR004113">
    <property type="entry name" value="FAD-bd_oxidored_4_C"/>
</dbReference>
<evidence type="ECO:0000256" key="6">
    <source>
        <dbReference type="ARBA" id="ARBA00023002"/>
    </source>
</evidence>
<evidence type="ECO:0000256" key="2">
    <source>
        <dbReference type="ARBA" id="ARBA00008000"/>
    </source>
</evidence>
<dbReference type="InterPro" id="IPR016166">
    <property type="entry name" value="FAD-bd_PCMH"/>
</dbReference>
<evidence type="ECO:0000313" key="10">
    <source>
        <dbReference type="Proteomes" id="UP001595528"/>
    </source>
</evidence>
<evidence type="ECO:0000259" key="8">
    <source>
        <dbReference type="PROSITE" id="PS51387"/>
    </source>
</evidence>
<gene>
    <name evidence="9" type="ORF">ACFOGJ_11445</name>
</gene>
<dbReference type="SUPFAM" id="SSF55103">
    <property type="entry name" value="FAD-linked oxidases, C-terminal domain"/>
    <property type="match status" value="1"/>
</dbReference>
<comment type="similarity">
    <text evidence="2">Belongs to the FAD-binding oxidoreductase/transferase type 4 family.</text>
</comment>
<comment type="cofactor">
    <cofactor evidence="1">
        <name>FAD</name>
        <dbReference type="ChEBI" id="CHEBI:57692"/>
    </cofactor>
</comment>
<dbReference type="PANTHER" id="PTHR11748">
    <property type="entry name" value="D-LACTATE DEHYDROGENASE"/>
    <property type="match status" value="1"/>
</dbReference>
<dbReference type="Gene3D" id="3.30.465.10">
    <property type="match status" value="1"/>
</dbReference>
<dbReference type="Gene3D" id="3.30.70.2740">
    <property type="match status" value="1"/>
</dbReference>
<dbReference type="InterPro" id="IPR036318">
    <property type="entry name" value="FAD-bd_PCMH-like_sf"/>
</dbReference>
<dbReference type="InterPro" id="IPR006094">
    <property type="entry name" value="Oxid_FAD_bind_N"/>
</dbReference>
<dbReference type="InterPro" id="IPR016169">
    <property type="entry name" value="FAD-bd_PCMH_sub2"/>
</dbReference>
<keyword evidence="3" id="KW-0285">Flavoprotein</keyword>
<keyword evidence="6" id="KW-0560">Oxidoreductase</keyword>
<dbReference type="Proteomes" id="UP001595528">
    <property type="component" value="Unassembled WGS sequence"/>
</dbReference>
<organism evidence="9 10">
    <name type="scientific">Marinibaculum pumilum</name>
    <dbReference type="NCBI Taxonomy" id="1766165"/>
    <lineage>
        <taxon>Bacteria</taxon>
        <taxon>Pseudomonadati</taxon>
        <taxon>Pseudomonadota</taxon>
        <taxon>Alphaproteobacteria</taxon>
        <taxon>Rhodospirillales</taxon>
        <taxon>Rhodospirillaceae</taxon>
        <taxon>Marinibaculum</taxon>
    </lineage>
</organism>
<evidence type="ECO:0000313" key="9">
    <source>
        <dbReference type="EMBL" id="MFC3227850.1"/>
    </source>
</evidence>
<evidence type="ECO:0000256" key="4">
    <source>
        <dbReference type="ARBA" id="ARBA00022827"/>
    </source>
</evidence>
<dbReference type="EC" id="1.1.2.4" evidence="7"/>
<feature type="domain" description="FAD-binding PCMH-type" evidence="8">
    <location>
        <begin position="53"/>
        <end position="230"/>
    </location>
</feature>
<keyword evidence="5" id="KW-0809">Transit peptide</keyword>
<dbReference type="InterPro" id="IPR016171">
    <property type="entry name" value="Vanillyl_alc_oxidase_C-sub2"/>
</dbReference>
<accession>A0ABV7L0E8</accession>
<evidence type="ECO:0000256" key="1">
    <source>
        <dbReference type="ARBA" id="ARBA00001974"/>
    </source>
</evidence>
<dbReference type="SUPFAM" id="SSF56176">
    <property type="entry name" value="FAD-binding/transporter-associated domain-like"/>
    <property type="match status" value="1"/>
</dbReference>
<proteinExistence type="inferred from homology"/>
<dbReference type="Pfam" id="PF02913">
    <property type="entry name" value="FAD-oxidase_C"/>
    <property type="match status" value="1"/>
</dbReference>
<reference evidence="10" key="1">
    <citation type="journal article" date="2019" name="Int. J. Syst. Evol. Microbiol.">
        <title>The Global Catalogue of Microorganisms (GCM) 10K type strain sequencing project: providing services to taxonomists for standard genome sequencing and annotation.</title>
        <authorList>
            <consortium name="The Broad Institute Genomics Platform"/>
            <consortium name="The Broad Institute Genome Sequencing Center for Infectious Disease"/>
            <person name="Wu L."/>
            <person name="Ma J."/>
        </authorList>
    </citation>
    <scope>NUCLEOTIDE SEQUENCE [LARGE SCALE GENOMIC DNA]</scope>
    <source>
        <strain evidence="10">KCTC 42964</strain>
    </source>
</reference>
<dbReference type="PROSITE" id="PS51387">
    <property type="entry name" value="FAD_PCMH"/>
    <property type="match status" value="1"/>
</dbReference>
<evidence type="ECO:0000256" key="5">
    <source>
        <dbReference type="ARBA" id="ARBA00022946"/>
    </source>
</evidence>
<dbReference type="Gene3D" id="1.10.45.10">
    <property type="entry name" value="Vanillyl-alcohol Oxidase, Chain A, domain 4"/>
    <property type="match status" value="1"/>
</dbReference>
<sequence>MSEAAEHLDPAAAGPGKAAVTTVIEGLRGQLGDRLSLSQAVREQHGRGETWHATKAPDAVAFAESADEVQAIVKLCAAHKVPVIAFGTGTSLEGHVAAERGGICIDVSRMDKVLQVNPEDMDVRVEPGVRRKQLNEHLRDTGLFFPIDPGADASLGGMAATRASGTNAVRYGTMRENVLSLEAVLADGRKIRTARRARKSSAGYDLTRLLVGSEGTLGIITEITLKLYGIPEAVSAAVCPFASLEGAVATTIETIQSGIPVARIEILDDVQMQDLNAYSGLSLPERDTLFLEFHGTQASVKEQAQLVQEIAAANGGEDFQWTTKPEARTQLWQARHDAAYAAKAAVPGGQLWATDVCVPISRLAECIMQTKQDLQESFLRAPIVGHVGDGNFHVAFVLRPDHPEEFEEATRINDRLIQRALSMDGTCTGEHGVGNGKIKYLNAELGESVSVMRQIKLALDPDNILNPGKIVPV</sequence>